<dbReference type="PANTHER" id="PTHR45739">
    <property type="entry name" value="MATRIX PROTEIN, PUTATIVE-RELATED"/>
    <property type="match status" value="1"/>
</dbReference>
<reference evidence="7 8" key="1">
    <citation type="submission" date="2024-06" db="EMBL/GenBank/DDBJ databases">
        <title>The draft genome of Grus japonensis, version 3.</title>
        <authorList>
            <person name="Nabeshima K."/>
            <person name="Suzuki S."/>
            <person name="Onuma M."/>
        </authorList>
    </citation>
    <scope>NUCLEOTIDE SEQUENCE [LARGE SCALE GENOMIC DNA]</scope>
    <source>
        <strain evidence="7 8">451A</strain>
    </source>
</reference>
<dbReference type="Proteomes" id="UP001623348">
    <property type="component" value="Unassembled WGS sequence"/>
</dbReference>
<keyword evidence="3" id="KW-0325">Glycoprotein</keyword>
<keyword evidence="1 6" id="KW-0732">Signal</keyword>
<evidence type="ECO:0000256" key="1">
    <source>
        <dbReference type="ARBA" id="ARBA00022729"/>
    </source>
</evidence>
<proteinExistence type="predicted"/>
<name>A0ABC9X723_GRUJA</name>
<evidence type="ECO:0000256" key="4">
    <source>
        <dbReference type="PROSITE-ProRule" id="PRU01201"/>
    </source>
</evidence>
<gene>
    <name evidence="7" type="ORF">GRJ2_001788500</name>
</gene>
<keyword evidence="2" id="KW-0677">Repeat</keyword>
<feature type="repeat" description="CSPG" evidence="4">
    <location>
        <begin position="216"/>
        <end position="309"/>
    </location>
</feature>
<feature type="region of interest" description="Disordered" evidence="5">
    <location>
        <begin position="326"/>
        <end position="353"/>
    </location>
</feature>
<dbReference type="Pfam" id="PF16184">
    <property type="entry name" value="Cadherin_3"/>
    <property type="match status" value="1"/>
</dbReference>
<dbReference type="AlphaFoldDB" id="A0ABC9X723"/>
<evidence type="ECO:0000313" key="7">
    <source>
        <dbReference type="EMBL" id="GAB0193232.1"/>
    </source>
</evidence>
<dbReference type="InterPro" id="IPR051561">
    <property type="entry name" value="FRAS1_ECM"/>
</dbReference>
<evidence type="ECO:0000313" key="8">
    <source>
        <dbReference type="Proteomes" id="UP001623348"/>
    </source>
</evidence>
<organism evidence="7 8">
    <name type="scientific">Grus japonensis</name>
    <name type="common">Japanese crane</name>
    <name type="synonym">Red-crowned crane</name>
    <dbReference type="NCBI Taxonomy" id="30415"/>
    <lineage>
        <taxon>Eukaryota</taxon>
        <taxon>Metazoa</taxon>
        <taxon>Chordata</taxon>
        <taxon>Craniata</taxon>
        <taxon>Vertebrata</taxon>
        <taxon>Euteleostomi</taxon>
        <taxon>Archelosauria</taxon>
        <taxon>Archosauria</taxon>
        <taxon>Dinosauria</taxon>
        <taxon>Saurischia</taxon>
        <taxon>Theropoda</taxon>
        <taxon>Coelurosauria</taxon>
        <taxon>Aves</taxon>
        <taxon>Neognathae</taxon>
        <taxon>Neoaves</taxon>
        <taxon>Gruiformes</taxon>
        <taxon>Gruidae</taxon>
        <taxon>Grus</taxon>
    </lineage>
</organism>
<keyword evidence="8" id="KW-1185">Reference proteome</keyword>
<evidence type="ECO:0000256" key="6">
    <source>
        <dbReference type="SAM" id="SignalP"/>
    </source>
</evidence>
<feature type="chain" id="PRO_5044888056" evidence="6">
    <location>
        <begin position="19"/>
        <end position="362"/>
    </location>
</feature>
<sequence>MFGVMAFVFPVVIHDVVLLDGNCNSSQITNHSLYEGILVASSSCVKFARGIIKDPKDLNFMSKTNTRYGLRENALPSDDYKKLSPGIDMILMLLYMHDDTESLEDSFTMQLTDGKCTVQGTLYIYIMPVNDEIPHLSRNVGLEVEAAEKKPFPVLGQKQESKMLQGISLAELSPCAQVLSPLLSSLISDHFWKQSEKESVRSHANLVSPSKMQPKSDIVLLAKPVTLTEGDRVTLTTDVPVATDGTSKPEKLLYAVSLPPVHGQIEHINYPGVPISSYRQLDVVAQKVSYVHDNSHGAGSCVHNAFTQGDLNQCVIRHIINPCVERTSDQMGGSDGRDHRGRQSHTKEIPPQRQLCIYHKSE</sequence>
<evidence type="ECO:0000256" key="5">
    <source>
        <dbReference type="SAM" id="MobiDB-lite"/>
    </source>
</evidence>
<dbReference type="PANTHER" id="PTHR45739:SF3">
    <property type="entry name" value="FRAS-RELATED EXTRACELLULAR MATRIX PROTEIN 1B PRECURSOR"/>
    <property type="match status" value="1"/>
</dbReference>
<dbReference type="EMBL" id="BAAFJT010000008">
    <property type="protein sequence ID" value="GAB0193232.1"/>
    <property type="molecule type" value="Genomic_DNA"/>
</dbReference>
<dbReference type="InterPro" id="IPR039005">
    <property type="entry name" value="CSPG_rpt"/>
</dbReference>
<evidence type="ECO:0000256" key="3">
    <source>
        <dbReference type="ARBA" id="ARBA00023180"/>
    </source>
</evidence>
<evidence type="ECO:0000256" key="2">
    <source>
        <dbReference type="ARBA" id="ARBA00022737"/>
    </source>
</evidence>
<protein>
    <submittedName>
        <fullName evidence="7">FRAS1-related extracellular matrix protein 1-like</fullName>
    </submittedName>
</protein>
<accession>A0ABC9X723</accession>
<feature type="signal peptide" evidence="6">
    <location>
        <begin position="1"/>
        <end position="18"/>
    </location>
</feature>
<dbReference type="PROSITE" id="PS51854">
    <property type="entry name" value="CSPG"/>
    <property type="match status" value="1"/>
</dbReference>
<comment type="caution">
    <text evidence="7">The sequence shown here is derived from an EMBL/GenBank/DDBJ whole genome shotgun (WGS) entry which is preliminary data.</text>
</comment>